<dbReference type="AlphaFoldDB" id="A0A318D1D3"/>
<keyword evidence="2" id="KW-1185">Reference proteome</keyword>
<dbReference type="PROSITE" id="PS51257">
    <property type="entry name" value="PROKAR_LIPOPROTEIN"/>
    <property type="match status" value="1"/>
</dbReference>
<dbReference type="Proteomes" id="UP000247689">
    <property type="component" value="Unassembled WGS sequence"/>
</dbReference>
<reference evidence="1 2" key="1">
    <citation type="submission" date="2018-05" db="EMBL/GenBank/DDBJ databases">
        <title>Kangiella spongicola genome sequence.</title>
        <authorList>
            <person name="Maclea K.S."/>
            <person name="Goen A.E."/>
            <person name="Kelley C."/>
            <person name="Underriner A."/>
            <person name="Silverwood T."/>
            <person name="Trachtenberg A.M."/>
        </authorList>
    </citation>
    <scope>NUCLEOTIDE SEQUENCE [LARGE SCALE GENOMIC DNA]</scope>
    <source>
        <strain evidence="1 2">ATCC BAA-2076</strain>
    </source>
</reference>
<protein>
    <submittedName>
        <fullName evidence="1">Uncharacterized protein</fullName>
    </submittedName>
</protein>
<organism evidence="1 2">
    <name type="scientific">Kangiella spongicola</name>
    <dbReference type="NCBI Taxonomy" id="796379"/>
    <lineage>
        <taxon>Bacteria</taxon>
        <taxon>Pseudomonadati</taxon>
        <taxon>Pseudomonadota</taxon>
        <taxon>Gammaproteobacteria</taxon>
        <taxon>Kangiellales</taxon>
        <taxon>Kangiellaceae</taxon>
        <taxon>Kangiella</taxon>
    </lineage>
</organism>
<name>A0A318D1D3_9GAMM</name>
<sequence length="104" mass="11304">MNIRFILISILLALIQLLIACKDSSDNPKEVGENVYGRIAGSYQDIKCSHDNSCVSNADEFKQAIARKEEQIILKNGNYDLGVISIDYPVKIGSSKKGAATVTG</sequence>
<proteinExistence type="predicted"/>
<dbReference type="EMBL" id="QICH01000002">
    <property type="protein sequence ID" value="PXF63032.1"/>
    <property type="molecule type" value="Genomic_DNA"/>
</dbReference>
<gene>
    <name evidence="1" type="ORF">DL796_06150</name>
</gene>
<dbReference type="RefSeq" id="WP_110200835.1">
    <property type="nucleotide sequence ID" value="NZ_QICH01000002.1"/>
</dbReference>
<accession>A0A318D1D3</accession>
<evidence type="ECO:0000313" key="1">
    <source>
        <dbReference type="EMBL" id="PXF63032.1"/>
    </source>
</evidence>
<evidence type="ECO:0000313" key="2">
    <source>
        <dbReference type="Proteomes" id="UP000247689"/>
    </source>
</evidence>
<comment type="caution">
    <text evidence="1">The sequence shown here is derived from an EMBL/GenBank/DDBJ whole genome shotgun (WGS) entry which is preliminary data.</text>
</comment>